<reference evidence="3 4" key="1">
    <citation type="journal article" date="2020" name="ISME J.">
        <title>Uncovering the hidden diversity of litter-decomposition mechanisms in mushroom-forming fungi.</title>
        <authorList>
            <person name="Floudas D."/>
            <person name="Bentzer J."/>
            <person name="Ahren D."/>
            <person name="Johansson T."/>
            <person name="Persson P."/>
            <person name="Tunlid A."/>
        </authorList>
    </citation>
    <scope>NUCLEOTIDE SEQUENCE [LARGE SCALE GENOMIC DNA]</scope>
    <source>
        <strain evidence="3 4">CBS 175.51</strain>
    </source>
</reference>
<evidence type="ECO:0000313" key="3">
    <source>
        <dbReference type="EMBL" id="KAF5335705.1"/>
    </source>
</evidence>
<comment type="caution">
    <text evidence="3">The sequence shown here is derived from an EMBL/GenBank/DDBJ whole genome shotgun (WGS) entry which is preliminary data.</text>
</comment>
<dbReference type="InterPro" id="IPR011320">
    <property type="entry name" value="RNase_H1_N"/>
</dbReference>
<keyword evidence="4" id="KW-1185">Reference proteome</keyword>
<feature type="compositionally biased region" description="Low complexity" evidence="1">
    <location>
        <begin position="88"/>
        <end position="114"/>
    </location>
</feature>
<organism evidence="3 4">
    <name type="scientific">Ephemerocybe angulata</name>
    <dbReference type="NCBI Taxonomy" id="980116"/>
    <lineage>
        <taxon>Eukaryota</taxon>
        <taxon>Fungi</taxon>
        <taxon>Dikarya</taxon>
        <taxon>Basidiomycota</taxon>
        <taxon>Agaricomycotina</taxon>
        <taxon>Agaricomycetes</taxon>
        <taxon>Agaricomycetidae</taxon>
        <taxon>Agaricales</taxon>
        <taxon>Agaricineae</taxon>
        <taxon>Psathyrellaceae</taxon>
        <taxon>Ephemerocybe</taxon>
    </lineage>
</organism>
<proteinExistence type="predicted"/>
<sequence length="241" mass="24374">MTQNKETVSNNGSNGPDNSITLAQLINSLRALGINVSSGSAQQDASSQATASSSTASTTGSGSAAPSTLTLEALMTALSTLGLEVAGPTSPAAASPTTTTTATSATPTIDTAASFGLTGGTPRISPLSGGTPRRPVIPPQCSEAEAPRATTDTNTGVISGFVCVNCNTHNLLRPARETWYVVTIGRQVGVFQGWHVVQPLVLGVSGACYRKYPSHEDALAAFNEALALGNVQIIAPPAPPS</sequence>
<dbReference type="OrthoDB" id="3270804at2759"/>
<feature type="domain" description="Ribonuclease H1 N-terminal" evidence="2">
    <location>
        <begin position="179"/>
        <end position="220"/>
    </location>
</feature>
<dbReference type="Pfam" id="PF01693">
    <property type="entry name" value="Cauli_VI"/>
    <property type="match status" value="1"/>
</dbReference>
<feature type="region of interest" description="Disordered" evidence="1">
    <location>
        <begin position="43"/>
        <end position="65"/>
    </location>
</feature>
<dbReference type="SUPFAM" id="SSF55658">
    <property type="entry name" value="L9 N-domain-like"/>
    <property type="match status" value="1"/>
</dbReference>
<dbReference type="InterPro" id="IPR037056">
    <property type="entry name" value="RNase_H1_N_sf"/>
</dbReference>
<evidence type="ECO:0000313" key="4">
    <source>
        <dbReference type="Proteomes" id="UP000541558"/>
    </source>
</evidence>
<accession>A0A8H5C5Y1</accession>
<dbReference type="Gene3D" id="3.40.970.10">
    <property type="entry name" value="Ribonuclease H1, N-terminal domain"/>
    <property type="match status" value="1"/>
</dbReference>
<name>A0A8H5C5Y1_9AGAR</name>
<gene>
    <name evidence="3" type="ORF">D9611_009604</name>
</gene>
<dbReference type="EMBL" id="JAACJK010000060">
    <property type="protein sequence ID" value="KAF5335705.1"/>
    <property type="molecule type" value="Genomic_DNA"/>
</dbReference>
<dbReference type="InterPro" id="IPR009027">
    <property type="entry name" value="Ribosomal_bL9/RNase_H1_N"/>
</dbReference>
<protein>
    <recommendedName>
        <fullName evidence="2">Ribonuclease H1 N-terminal domain-containing protein</fullName>
    </recommendedName>
</protein>
<evidence type="ECO:0000256" key="1">
    <source>
        <dbReference type="SAM" id="MobiDB-lite"/>
    </source>
</evidence>
<feature type="region of interest" description="Disordered" evidence="1">
    <location>
        <begin position="87"/>
        <end position="149"/>
    </location>
</feature>
<dbReference type="AlphaFoldDB" id="A0A8H5C5Y1"/>
<evidence type="ECO:0000259" key="2">
    <source>
        <dbReference type="Pfam" id="PF01693"/>
    </source>
</evidence>
<dbReference type="Proteomes" id="UP000541558">
    <property type="component" value="Unassembled WGS sequence"/>
</dbReference>